<dbReference type="RefSeq" id="WP_016482517.1">
    <property type="nucleotide sequence ID" value="NC_021487.1"/>
</dbReference>
<dbReference type="Pfam" id="PF01408">
    <property type="entry name" value="GFO_IDH_MocA"/>
    <property type="match status" value="1"/>
</dbReference>
<keyword evidence="4" id="KW-1185">Reference proteome</keyword>
<dbReference type="SUPFAM" id="SSF51735">
    <property type="entry name" value="NAD(P)-binding Rossmann-fold domains"/>
    <property type="match status" value="1"/>
</dbReference>
<dbReference type="PANTHER" id="PTHR43818:SF11">
    <property type="entry name" value="BCDNA.GH03377"/>
    <property type="match status" value="1"/>
</dbReference>
<organism evidence="3 4">
    <name type="scientific">Chthonomonas calidirosea (strain DSM 23976 / ICMP 18418 / T49)</name>
    <dbReference type="NCBI Taxonomy" id="1303518"/>
    <lineage>
        <taxon>Bacteria</taxon>
        <taxon>Bacillati</taxon>
        <taxon>Armatimonadota</taxon>
        <taxon>Chthonomonadia</taxon>
        <taxon>Chthonomonadales</taxon>
        <taxon>Chthonomonadaceae</taxon>
        <taxon>Chthonomonas</taxon>
    </lineage>
</organism>
<dbReference type="eggNOG" id="COG0673">
    <property type="taxonomic scope" value="Bacteria"/>
</dbReference>
<evidence type="ECO:0000313" key="3">
    <source>
        <dbReference type="EMBL" id="CCW34972.1"/>
    </source>
</evidence>
<evidence type="ECO:0000259" key="2">
    <source>
        <dbReference type="Pfam" id="PF01408"/>
    </source>
</evidence>
<dbReference type="GO" id="GO:0016491">
    <property type="term" value="F:oxidoreductase activity"/>
    <property type="evidence" value="ECO:0007669"/>
    <property type="project" value="UniProtKB-KW"/>
</dbReference>
<dbReference type="AlphaFoldDB" id="S0EXE8"/>
<dbReference type="Gene3D" id="3.30.360.10">
    <property type="entry name" value="Dihydrodipicolinate Reductase, domain 2"/>
    <property type="match status" value="1"/>
</dbReference>
<dbReference type="SUPFAM" id="SSF55347">
    <property type="entry name" value="Glyceraldehyde-3-phosphate dehydrogenase-like, C-terminal domain"/>
    <property type="match status" value="1"/>
</dbReference>
<dbReference type="EMBL" id="HF951689">
    <property type="protein sequence ID" value="CCW34972.1"/>
    <property type="molecule type" value="Genomic_DNA"/>
</dbReference>
<dbReference type="InParanoid" id="S0EXE8"/>
<dbReference type="PATRIC" id="fig|1303518.3.peg.1175"/>
<accession>S0EXE8</accession>
<dbReference type="Proteomes" id="UP000014227">
    <property type="component" value="Chromosome I"/>
</dbReference>
<sequence length="351" mass="39587">MSQKYRYAIIGTGFPHGSPGATGFGMAHFHYPAFASTGKVELVAIAEPNTSAAQAFIEKHHITPKIYADYRAMLTHEQPNIVSICTWPHLHAEMVMAAAEAGVRAIHCEKPMAITWGDCKKMKATADAHGAKLTFNHQRRHLLVFQAVRDAIARGDIGELVQIEAQCPNLFDWGTHWLDMLFFYNQETPAEWVIGQIDSRQERRIFGAYHEEQGLCHFKWKNGVRGWMVTGYEAGIGCTHRLVGKEGIIEVLSERKYRITGKTTWEEREFAQEPFDEHRRSAADVVQQLEDSTHRALLSADFALQSTEVIFATYYSSKIRGRVDLPLAYEGNALLDMVETGEVGPKRAHML</sequence>
<dbReference type="GO" id="GO:0000166">
    <property type="term" value="F:nucleotide binding"/>
    <property type="evidence" value="ECO:0007669"/>
    <property type="project" value="InterPro"/>
</dbReference>
<gene>
    <name evidence="3" type="ORF">CCALI_01153</name>
</gene>
<dbReference type="InterPro" id="IPR036291">
    <property type="entry name" value="NAD(P)-bd_dom_sf"/>
</dbReference>
<dbReference type="PANTHER" id="PTHR43818">
    <property type="entry name" value="BCDNA.GH03377"/>
    <property type="match status" value="1"/>
</dbReference>
<proteinExistence type="predicted"/>
<dbReference type="STRING" id="454171.CP488_00005"/>
<dbReference type="InterPro" id="IPR000683">
    <property type="entry name" value="Gfo/Idh/MocA-like_OxRdtase_N"/>
</dbReference>
<keyword evidence="1" id="KW-0560">Oxidoreductase</keyword>
<feature type="domain" description="Gfo/Idh/MocA-like oxidoreductase N-terminal" evidence="2">
    <location>
        <begin position="23"/>
        <end position="137"/>
    </location>
</feature>
<dbReference type="HOGENOM" id="CLU_023194_1_4_0"/>
<protein>
    <submittedName>
        <fullName evidence="3">Predicted dehydrogenases and related proteins</fullName>
    </submittedName>
</protein>
<dbReference type="KEGG" id="ccz:CCALI_01153"/>
<evidence type="ECO:0000256" key="1">
    <source>
        <dbReference type="ARBA" id="ARBA00023002"/>
    </source>
</evidence>
<dbReference type="Gene3D" id="3.40.50.720">
    <property type="entry name" value="NAD(P)-binding Rossmann-like Domain"/>
    <property type="match status" value="1"/>
</dbReference>
<reference evidence="4" key="1">
    <citation type="submission" date="2013-03" db="EMBL/GenBank/DDBJ databases">
        <title>Genome sequence of Chthonomonas calidirosea, the first sequenced genome from the Armatimonadetes phylum (formally candidate division OP10).</title>
        <authorList>
            <person name="Lee K.C.Y."/>
            <person name="Morgan X.C."/>
            <person name="Dunfield P.F."/>
            <person name="Tamas I."/>
            <person name="Houghton K.M."/>
            <person name="Vyssotski M."/>
            <person name="Ryan J.L.J."/>
            <person name="Lagutin K."/>
            <person name="McDonald I.R."/>
            <person name="Stott M.B."/>
        </authorList>
    </citation>
    <scope>NUCLEOTIDE SEQUENCE [LARGE SCALE GENOMIC DNA]</scope>
    <source>
        <strain evidence="4">DSM 23976 / ICMP 18418 / T49</strain>
    </source>
</reference>
<dbReference type="InterPro" id="IPR050463">
    <property type="entry name" value="Gfo/Idh/MocA_oxidrdct_glycsds"/>
</dbReference>
<dbReference type="OrthoDB" id="9783105at2"/>
<evidence type="ECO:0000313" key="4">
    <source>
        <dbReference type="Proteomes" id="UP000014227"/>
    </source>
</evidence>
<name>S0EXE8_CHTCT</name>